<protein>
    <submittedName>
        <fullName evidence="6">MFS transporter</fullName>
    </submittedName>
</protein>
<feature type="transmembrane region" description="Helical" evidence="5">
    <location>
        <begin position="234"/>
        <end position="254"/>
    </location>
</feature>
<name>A0A940WMH7_9ACTN</name>
<evidence type="ECO:0000313" key="6">
    <source>
        <dbReference type="EMBL" id="MBP2703776.1"/>
    </source>
</evidence>
<dbReference type="CDD" id="cd17393">
    <property type="entry name" value="MFS_MosC_like"/>
    <property type="match status" value="1"/>
</dbReference>
<feature type="transmembrane region" description="Helical" evidence="5">
    <location>
        <begin position="161"/>
        <end position="180"/>
    </location>
</feature>
<evidence type="ECO:0000256" key="5">
    <source>
        <dbReference type="SAM" id="Phobius"/>
    </source>
</evidence>
<dbReference type="PANTHER" id="PTHR23514">
    <property type="entry name" value="BYPASS OF STOP CODON PROTEIN 6"/>
    <property type="match status" value="1"/>
</dbReference>
<feature type="transmembrane region" description="Helical" evidence="5">
    <location>
        <begin position="291"/>
        <end position="312"/>
    </location>
</feature>
<keyword evidence="7" id="KW-1185">Reference proteome</keyword>
<feature type="transmembrane region" description="Helical" evidence="5">
    <location>
        <begin position="324"/>
        <end position="345"/>
    </location>
</feature>
<dbReference type="InterPro" id="IPR011701">
    <property type="entry name" value="MFS"/>
</dbReference>
<reference evidence="6" key="1">
    <citation type="submission" date="2021-02" db="EMBL/GenBank/DDBJ databases">
        <title>Draft genome sequence of Microbispora sp. RL4-1S isolated from rice leaves in Thailand.</title>
        <authorList>
            <person name="Muangham S."/>
            <person name="Duangmal K."/>
        </authorList>
    </citation>
    <scope>NUCLEOTIDE SEQUENCE</scope>
    <source>
        <strain evidence="6">RL4-1S</strain>
    </source>
</reference>
<comment type="subcellular location">
    <subcellularLocation>
        <location evidence="1">Membrane</location>
        <topology evidence="1">Multi-pass membrane protein</topology>
    </subcellularLocation>
</comment>
<accession>A0A940WMH7</accession>
<evidence type="ECO:0000256" key="2">
    <source>
        <dbReference type="ARBA" id="ARBA00022692"/>
    </source>
</evidence>
<dbReference type="Pfam" id="PF07690">
    <property type="entry name" value="MFS_1"/>
    <property type="match status" value="1"/>
</dbReference>
<feature type="transmembrane region" description="Helical" evidence="5">
    <location>
        <begin position="40"/>
        <end position="59"/>
    </location>
</feature>
<dbReference type="InterPro" id="IPR051788">
    <property type="entry name" value="MFS_Transporter"/>
</dbReference>
<dbReference type="SUPFAM" id="SSF103473">
    <property type="entry name" value="MFS general substrate transporter"/>
    <property type="match status" value="1"/>
</dbReference>
<organism evidence="6 7">
    <name type="scientific">Microbispora oryzae</name>
    <dbReference type="NCBI Taxonomy" id="2806554"/>
    <lineage>
        <taxon>Bacteria</taxon>
        <taxon>Bacillati</taxon>
        <taxon>Actinomycetota</taxon>
        <taxon>Actinomycetes</taxon>
        <taxon>Streptosporangiales</taxon>
        <taxon>Streptosporangiaceae</taxon>
        <taxon>Microbispora</taxon>
    </lineage>
</organism>
<dbReference type="AlphaFoldDB" id="A0A940WMH7"/>
<evidence type="ECO:0000256" key="4">
    <source>
        <dbReference type="ARBA" id="ARBA00023136"/>
    </source>
</evidence>
<evidence type="ECO:0000256" key="3">
    <source>
        <dbReference type="ARBA" id="ARBA00022989"/>
    </source>
</evidence>
<feature type="transmembrane region" description="Helical" evidence="5">
    <location>
        <begin position="134"/>
        <end position="155"/>
    </location>
</feature>
<feature type="transmembrane region" description="Helical" evidence="5">
    <location>
        <begin position="266"/>
        <end position="285"/>
    </location>
</feature>
<dbReference type="Gene3D" id="1.20.1250.20">
    <property type="entry name" value="MFS general substrate transporter like domains"/>
    <property type="match status" value="2"/>
</dbReference>
<dbReference type="InterPro" id="IPR036259">
    <property type="entry name" value="MFS_trans_sf"/>
</dbReference>
<feature type="transmembrane region" description="Helical" evidence="5">
    <location>
        <begin position="351"/>
        <end position="373"/>
    </location>
</feature>
<feature type="transmembrane region" description="Helical" evidence="5">
    <location>
        <begin position="71"/>
        <end position="88"/>
    </location>
</feature>
<keyword evidence="2 5" id="KW-0812">Transmembrane</keyword>
<gene>
    <name evidence="6" type="ORF">JOL79_08160</name>
</gene>
<keyword evidence="3 5" id="KW-1133">Transmembrane helix</keyword>
<evidence type="ECO:0000256" key="1">
    <source>
        <dbReference type="ARBA" id="ARBA00004141"/>
    </source>
</evidence>
<dbReference type="GO" id="GO:0022857">
    <property type="term" value="F:transmembrane transporter activity"/>
    <property type="evidence" value="ECO:0007669"/>
    <property type="project" value="InterPro"/>
</dbReference>
<proteinExistence type="predicted"/>
<feature type="transmembrane region" description="Helical" evidence="5">
    <location>
        <begin position="192"/>
        <end position="214"/>
    </location>
</feature>
<comment type="caution">
    <text evidence="6">The sequence shown here is derived from an EMBL/GenBank/DDBJ whole genome shotgun (WGS) entry which is preliminary data.</text>
</comment>
<sequence length="379" mass="37840">MPPRARTAVAATFALHGAVAGSFATRIPWIQDHLGVGPGGLGLALLAPAVGSLLAMPTAGRITHRFGGRVVTRWLIALWCAMLAFPALAPGLPALFAVLLLYGAVAGMCDVAMNAQGVVVEQRLGRSIMSGLHGMWSVGGLAGGTAGIVAAHAGVDARLHLAAMAVVLLGVSLAVGPLLLDVRPEAGQSAPAHFVLPARGVLLIGFLGFCGIFGEAASQDWSAVYLDRVTGASPAVAAASYTAFACMMAAGRLCGDVVVRRIGPVAAVRSGGALASLGGVLVVASRTPAPAVTGFMLIGLGISVVIPLVFAAAGNVGRTPSEGVAGAATVSYASGFVAPSLIGWIGDVFTLPFSFGLVTVLMVAVMLGAGTLAPRLGRG</sequence>
<dbReference type="EMBL" id="JAFCNB010000003">
    <property type="protein sequence ID" value="MBP2703776.1"/>
    <property type="molecule type" value="Genomic_DNA"/>
</dbReference>
<keyword evidence="4 5" id="KW-0472">Membrane</keyword>
<dbReference type="PANTHER" id="PTHR23514:SF13">
    <property type="entry name" value="INNER MEMBRANE PROTEIN YBJJ"/>
    <property type="match status" value="1"/>
</dbReference>
<dbReference type="GO" id="GO:0016020">
    <property type="term" value="C:membrane"/>
    <property type="evidence" value="ECO:0007669"/>
    <property type="project" value="UniProtKB-SubCell"/>
</dbReference>
<evidence type="ECO:0000313" key="7">
    <source>
        <dbReference type="Proteomes" id="UP000674234"/>
    </source>
</evidence>
<dbReference type="Proteomes" id="UP000674234">
    <property type="component" value="Unassembled WGS sequence"/>
</dbReference>